<keyword evidence="1" id="KW-0472">Membrane</keyword>
<evidence type="ECO:0000313" key="2">
    <source>
        <dbReference type="EMBL" id="MDQ0369629.1"/>
    </source>
</evidence>
<dbReference type="RefSeq" id="WP_307244989.1">
    <property type="nucleotide sequence ID" value="NZ_JAUSUZ010000001.1"/>
</dbReference>
<name>A0AAE3W6P2_9ACTN</name>
<keyword evidence="1" id="KW-1133">Transmembrane helix</keyword>
<dbReference type="EMBL" id="JAUSUZ010000001">
    <property type="protein sequence ID" value="MDQ0369629.1"/>
    <property type="molecule type" value="Genomic_DNA"/>
</dbReference>
<reference evidence="2 3" key="1">
    <citation type="submission" date="2023-07" db="EMBL/GenBank/DDBJ databases">
        <title>Sequencing the genomes of 1000 actinobacteria strains.</title>
        <authorList>
            <person name="Klenk H.-P."/>
        </authorList>
    </citation>
    <scope>NUCLEOTIDE SEQUENCE [LARGE SCALE GENOMIC DNA]</scope>
    <source>
        <strain evidence="2 3">DSM 44709</strain>
    </source>
</reference>
<gene>
    <name evidence="2" type="ORF">J2S42_006298</name>
</gene>
<evidence type="ECO:0000256" key="1">
    <source>
        <dbReference type="SAM" id="Phobius"/>
    </source>
</evidence>
<proteinExistence type="predicted"/>
<comment type="caution">
    <text evidence="2">The sequence shown here is derived from an EMBL/GenBank/DDBJ whole genome shotgun (WGS) entry which is preliminary data.</text>
</comment>
<organism evidence="2 3">
    <name type="scientific">Catenuloplanes indicus</name>
    <dbReference type="NCBI Taxonomy" id="137267"/>
    <lineage>
        <taxon>Bacteria</taxon>
        <taxon>Bacillati</taxon>
        <taxon>Actinomycetota</taxon>
        <taxon>Actinomycetes</taxon>
        <taxon>Micromonosporales</taxon>
        <taxon>Micromonosporaceae</taxon>
        <taxon>Catenuloplanes</taxon>
    </lineage>
</organism>
<evidence type="ECO:0000313" key="3">
    <source>
        <dbReference type="Proteomes" id="UP001240236"/>
    </source>
</evidence>
<keyword evidence="1" id="KW-0812">Transmembrane</keyword>
<keyword evidence="3" id="KW-1185">Reference proteome</keyword>
<feature type="transmembrane region" description="Helical" evidence="1">
    <location>
        <begin position="6"/>
        <end position="27"/>
    </location>
</feature>
<dbReference type="Proteomes" id="UP001240236">
    <property type="component" value="Unassembled WGS sequence"/>
</dbReference>
<feature type="transmembrane region" description="Helical" evidence="1">
    <location>
        <begin position="39"/>
        <end position="62"/>
    </location>
</feature>
<protein>
    <submittedName>
        <fullName evidence="2">Uncharacterized protein</fullName>
    </submittedName>
</protein>
<dbReference type="AlphaFoldDB" id="A0AAE3W6P2"/>
<accession>A0AAE3W6P2</accession>
<sequence>MHGAMFGVTFVLASVSATVFLLLRCEGKGRPFGPSARRWAFAVIGVTSALSTATAGLAVLIVAQLPTALLGLGVAAPSMLWLSELGKRTADRRDLRRDLSSVWLTRLLTRLQEGMADDRQNWCEARVDDEWSTDELSMAARYYHEYLMERLTVEERRRGRIHAQLNAIQSRLDVVHLIEASASRAKVVAAMQGSRITKEPRYAKAVDDLGRMAGILRHDAYRDLIRLLGLAYNAGHHKMAPYRPPMLLGPAPAPRVRTA</sequence>